<reference evidence="4 5" key="1">
    <citation type="journal article" date="2009" name="Science">
        <title>Green evolution and dynamic adaptations revealed by genomes of the marine picoeukaryotes Micromonas.</title>
        <authorList>
            <person name="Worden A.Z."/>
            <person name="Lee J.H."/>
            <person name="Mock T."/>
            <person name="Rouze P."/>
            <person name="Simmons M.P."/>
            <person name="Aerts A.L."/>
            <person name="Allen A.E."/>
            <person name="Cuvelier M.L."/>
            <person name="Derelle E."/>
            <person name="Everett M.V."/>
            <person name="Foulon E."/>
            <person name="Grimwood J."/>
            <person name="Gundlach H."/>
            <person name="Henrissat B."/>
            <person name="Napoli C."/>
            <person name="McDonald S.M."/>
            <person name="Parker M.S."/>
            <person name="Rombauts S."/>
            <person name="Salamov A."/>
            <person name="Von Dassow P."/>
            <person name="Badger J.H."/>
            <person name="Coutinho P.M."/>
            <person name="Demir E."/>
            <person name="Dubchak I."/>
            <person name="Gentemann C."/>
            <person name="Eikrem W."/>
            <person name="Gready J.E."/>
            <person name="John U."/>
            <person name="Lanier W."/>
            <person name="Lindquist E.A."/>
            <person name="Lucas S."/>
            <person name="Mayer K.F."/>
            <person name="Moreau H."/>
            <person name="Not F."/>
            <person name="Otillar R."/>
            <person name="Panaud O."/>
            <person name="Pangilinan J."/>
            <person name="Paulsen I."/>
            <person name="Piegu B."/>
            <person name="Poliakov A."/>
            <person name="Robbens S."/>
            <person name="Schmutz J."/>
            <person name="Toulza E."/>
            <person name="Wyss T."/>
            <person name="Zelensky A."/>
            <person name="Zhou K."/>
            <person name="Armbrust E.V."/>
            <person name="Bhattacharya D."/>
            <person name="Goodenough U.W."/>
            <person name="Van de Peer Y."/>
            <person name="Grigoriev I.V."/>
        </authorList>
    </citation>
    <scope>NUCLEOTIDE SEQUENCE [LARGE SCALE GENOMIC DNA]</scope>
    <source>
        <strain evidence="5">RCC299 / NOUM17</strain>
    </source>
</reference>
<dbReference type="Gene3D" id="1.20.1050.10">
    <property type="match status" value="1"/>
</dbReference>
<evidence type="ECO:0000256" key="1">
    <source>
        <dbReference type="SAM" id="MobiDB-lite"/>
    </source>
</evidence>
<organism evidence="4 5">
    <name type="scientific">Micromonas commoda (strain RCC299 / NOUM17 / CCMP2709)</name>
    <name type="common">Picoplanktonic green alga</name>
    <dbReference type="NCBI Taxonomy" id="296587"/>
    <lineage>
        <taxon>Eukaryota</taxon>
        <taxon>Viridiplantae</taxon>
        <taxon>Chlorophyta</taxon>
        <taxon>Mamiellophyceae</taxon>
        <taxon>Mamiellales</taxon>
        <taxon>Mamiellaceae</taxon>
        <taxon>Micromonas</taxon>
    </lineage>
</organism>
<dbReference type="PROSITE" id="PS50404">
    <property type="entry name" value="GST_NTER"/>
    <property type="match status" value="1"/>
</dbReference>
<dbReference type="Proteomes" id="UP000002009">
    <property type="component" value="Chromosome 13"/>
</dbReference>
<dbReference type="GO" id="GO:0004364">
    <property type="term" value="F:glutathione transferase activity"/>
    <property type="evidence" value="ECO:0007669"/>
    <property type="project" value="TreeGrafter"/>
</dbReference>
<dbReference type="PANTHER" id="PTHR11571:SF150">
    <property type="entry name" value="GLUTATHIONE S-TRANSFERASE"/>
    <property type="match status" value="1"/>
</dbReference>
<gene>
    <name evidence="4" type="ORF">MICPUN_63408</name>
</gene>
<dbReference type="AlphaFoldDB" id="C1EFU5"/>
<dbReference type="OrthoDB" id="414243at2759"/>
<evidence type="ECO:0000313" key="4">
    <source>
        <dbReference type="EMBL" id="ACO66660.1"/>
    </source>
</evidence>
<feature type="domain" description="GST C-terminal" evidence="3">
    <location>
        <begin position="180"/>
        <end position="311"/>
    </location>
</feature>
<dbReference type="InterPro" id="IPR050213">
    <property type="entry name" value="GST_superfamily"/>
</dbReference>
<evidence type="ECO:0000259" key="2">
    <source>
        <dbReference type="PROSITE" id="PS50404"/>
    </source>
</evidence>
<dbReference type="PROSITE" id="PS50405">
    <property type="entry name" value="GST_CTER"/>
    <property type="match status" value="1"/>
</dbReference>
<dbReference type="KEGG" id="mis:MICPUN_63408"/>
<dbReference type="Pfam" id="PF13410">
    <property type="entry name" value="GST_C_2"/>
    <property type="match status" value="1"/>
</dbReference>
<feature type="region of interest" description="Disordered" evidence="1">
    <location>
        <begin position="1"/>
        <end position="23"/>
    </location>
</feature>
<dbReference type="eggNOG" id="ENOG502STV1">
    <property type="taxonomic scope" value="Eukaryota"/>
</dbReference>
<dbReference type="InterPro" id="IPR010987">
    <property type="entry name" value="Glutathione-S-Trfase_C-like"/>
</dbReference>
<name>C1EFU5_MICCC</name>
<dbReference type="InParanoid" id="C1EFU5"/>
<dbReference type="Gene3D" id="3.40.30.10">
    <property type="entry name" value="Glutaredoxin"/>
    <property type="match status" value="1"/>
</dbReference>
<evidence type="ECO:0000259" key="3">
    <source>
        <dbReference type="PROSITE" id="PS50405"/>
    </source>
</evidence>
<dbReference type="SUPFAM" id="SSF47616">
    <property type="entry name" value="GST C-terminal domain-like"/>
    <property type="match status" value="1"/>
</dbReference>
<dbReference type="InterPro" id="IPR004045">
    <property type="entry name" value="Glutathione_S-Trfase_N"/>
</dbReference>
<accession>C1EFU5</accession>
<keyword evidence="5" id="KW-1185">Reference proteome</keyword>
<dbReference type="PANTHER" id="PTHR11571">
    <property type="entry name" value="GLUTATHIONE S-TRANSFERASE"/>
    <property type="match status" value="1"/>
</dbReference>
<proteinExistence type="predicted"/>
<evidence type="ECO:0008006" key="6">
    <source>
        <dbReference type="Google" id="ProtNLM"/>
    </source>
</evidence>
<dbReference type="GO" id="GO:0006749">
    <property type="term" value="P:glutathione metabolic process"/>
    <property type="evidence" value="ECO:0007669"/>
    <property type="project" value="TreeGrafter"/>
</dbReference>
<protein>
    <recommendedName>
        <fullName evidence="6">GST N-terminal domain-containing protein</fullName>
    </recommendedName>
</protein>
<dbReference type="InterPro" id="IPR036282">
    <property type="entry name" value="Glutathione-S-Trfase_C_sf"/>
</dbReference>
<feature type="domain" description="GST N-terminal" evidence="2">
    <location>
        <begin position="92"/>
        <end position="177"/>
    </location>
</feature>
<dbReference type="OMA" id="QTHEELW"/>
<sequence>MTFSAAPEAVRRHVASPPPPQFRARGRRLMSIAPVASPVLATLRVAASTRESPSPARRVAPARSRVVERVVVRSRAVPSDTTAASAMSADVPSLRLIYFDVMAKGLQVTMVAHHSGLSWEGKPEGFAWRDGPNAMKPKGVAPFGQLPLLFVGGDDTAPVAQATAIAAVIGKLAGTDGAENMNDFAMSSMLVAEAEDIYAALQKGQPTLYAKIGSGVKTEQTHEELWTTSLPHHLGCLEKLCDENGGFTSTGVTCGEMFLWGVLHQVVLLAKAFAFEGRPKLAAYYERIASMERTVEVLEGKSPAGSMAQYFVAGPIH</sequence>
<dbReference type="RefSeq" id="XP_002505402.1">
    <property type="nucleotide sequence ID" value="XM_002505356.1"/>
</dbReference>
<dbReference type="EMBL" id="CP001331">
    <property type="protein sequence ID" value="ACO66660.1"/>
    <property type="molecule type" value="Genomic_DNA"/>
</dbReference>
<dbReference type="GeneID" id="8248583"/>
<evidence type="ECO:0000313" key="5">
    <source>
        <dbReference type="Proteomes" id="UP000002009"/>
    </source>
</evidence>